<evidence type="ECO:0000259" key="12">
    <source>
        <dbReference type="Pfam" id="PF00294"/>
    </source>
</evidence>
<keyword evidence="9 11" id="KW-0119">Carbohydrate metabolism</keyword>
<dbReference type="SUPFAM" id="SSF53613">
    <property type="entry name" value="Ribokinase-like"/>
    <property type="match status" value="1"/>
</dbReference>
<evidence type="ECO:0000256" key="8">
    <source>
        <dbReference type="ARBA" id="ARBA00023268"/>
    </source>
</evidence>
<comment type="catalytic activity">
    <reaction evidence="10 11">
        <text>D-glycero-beta-D-manno-heptose 1-phosphate + ATP + H(+) = ADP-D-glycero-beta-D-manno-heptose + diphosphate</text>
        <dbReference type="Rhea" id="RHEA:27465"/>
        <dbReference type="ChEBI" id="CHEBI:15378"/>
        <dbReference type="ChEBI" id="CHEBI:30616"/>
        <dbReference type="ChEBI" id="CHEBI:33019"/>
        <dbReference type="ChEBI" id="CHEBI:59967"/>
        <dbReference type="ChEBI" id="CHEBI:61593"/>
        <dbReference type="EC" id="2.7.7.70"/>
    </reaction>
</comment>
<keyword evidence="6 11" id="KW-0418">Kinase</keyword>
<organism evidence="14 15">
    <name type="scientific">Desulfurobacterium atlanticum</name>
    <dbReference type="NCBI Taxonomy" id="240169"/>
    <lineage>
        <taxon>Bacteria</taxon>
        <taxon>Pseudomonadati</taxon>
        <taxon>Aquificota</taxon>
        <taxon>Aquificia</taxon>
        <taxon>Desulfurobacteriales</taxon>
        <taxon>Desulfurobacteriaceae</taxon>
        <taxon>Desulfurobacterium</taxon>
    </lineage>
</organism>
<evidence type="ECO:0000256" key="4">
    <source>
        <dbReference type="ARBA" id="ARBA00022695"/>
    </source>
</evidence>
<dbReference type="InterPro" id="IPR023030">
    <property type="entry name" value="Bifunc_HldE"/>
</dbReference>
<dbReference type="InterPro" id="IPR011611">
    <property type="entry name" value="PfkB_dom"/>
</dbReference>
<dbReference type="CDD" id="cd01172">
    <property type="entry name" value="RfaE_like"/>
    <property type="match status" value="1"/>
</dbReference>
<feature type="active site" evidence="11">
    <location>
        <position position="267"/>
    </location>
</feature>
<keyword evidence="7 11" id="KW-0067">ATP-binding</keyword>
<evidence type="ECO:0000256" key="2">
    <source>
        <dbReference type="ARBA" id="ARBA00003753"/>
    </source>
</evidence>
<evidence type="ECO:0000259" key="13">
    <source>
        <dbReference type="Pfam" id="PF01467"/>
    </source>
</evidence>
<evidence type="ECO:0000313" key="14">
    <source>
        <dbReference type="EMBL" id="SNR60774.1"/>
    </source>
</evidence>
<keyword evidence="4 11" id="KW-0548">Nucleotidyltransferase</keyword>
<keyword evidence="8 11" id="KW-0511">Multifunctional enzyme</keyword>
<dbReference type="EMBL" id="FZOB01000001">
    <property type="protein sequence ID" value="SNR60774.1"/>
    <property type="molecule type" value="Genomic_DNA"/>
</dbReference>
<dbReference type="InterPro" id="IPR029056">
    <property type="entry name" value="Ribokinase-like"/>
</dbReference>
<dbReference type="InterPro" id="IPR014729">
    <property type="entry name" value="Rossmann-like_a/b/a_fold"/>
</dbReference>
<dbReference type="GO" id="GO:0033786">
    <property type="term" value="F:heptose-1-phosphate adenylyltransferase activity"/>
    <property type="evidence" value="ECO:0007669"/>
    <property type="project" value="UniProtKB-UniRule"/>
</dbReference>
<proteinExistence type="inferred from homology"/>
<comment type="similarity">
    <text evidence="11">In the N-terminal section; belongs to the carbohydrate kinase PfkB family.</text>
</comment>
<evidence type="ECO:0000256" key="1">
    <source>
        <dbReference type="ARBA" id="ARBA00002319"/>
    </source>
</evidence>
<comment type="function">
    <text evidence="1 11">Catalyzes the phosphorylation of D-glycero-D-manno-heptose 7-phosphate at the C-1 position to selectively form D-glycero-beta-D-manno-heptose-1,7-bisphosphate.</text>
</comment>
<evidence type="ECO:0000256" key="5">
    <source>
        <dbReference type="ARBA" id="ARBA00022741"/>
    </source>
</evidence>
<dbReference type="PANTHER" id="PTHR46969">
    <property type="entry name" value="BIFUNCTIONAL PROTEIN HLDE"/>
    <property type="match status" value="1"/>
</dbReference>
<dbReference type="AlphaFoldDB" id="A0A238XR06"/>
<protein>
    <recommendedName>
        <fullName evidence="11">Bifunctional protein HldE</fullName>
    </recommendedName>
    <domain>
        <recommendedName>
            <fullName evidence="11">D-beta-D-heptose 7-phosphate kinase</fullName>
            <ecNumber evidence="11">2.7.1.167</ecNumber>
        </recommendedName>
        <alternativeName>
            <fullName evidence="11">D-beta-D-heptose 7-phosphotransferase</fullName>
        </alternativeName>
        <alternativeName>
            <fullName evidence="11">D-glycero-beta-D-manno-heptose-7-phosphate kinase</fullName>
        </alternativeName>
    </domain>
    <domain>
        <recommendedName>
            <fullName evidence="11">D-beta-D-heptose 1-phosphate adenylyltransferase</fullName>
            <ecNumber evidence="11">2.7.7.70</ecNumber>
        </recommendedName>
        <alternativeName>
            <fullName evidence="11">D-glycero-beta-D-manno-heptose 1-phosphate adenylyltransferase</fullName>
        </alternativeName>
    </domain>
</protein>
<dbReference type="NCBIfam" id="TIGR02198">
    <property type="entry name" value="rfaE_dom_I"/>
    <property type="match status" value="1"/>
</dbReference>
<accession>A0A238XR06</accession>
<dbReference type="NCBIfam" id="NF008454">
    <property type="entry name" value="PRK11316.1"/>
    <property type="match status" value="1"/>
</dbReference>
<comment type="catalytic activity">
    <reaction evidence="11">
        <text>D-glycero-beta-D-manno-heptose 7-phosphate + ATP = D-glycero-beta-D-manno-heptose 1,7-bisphosphate + ADP + H(+)</text>
        <dbReference type="Rhea" id="RHEA:27473"/>
        <dbReference type="ChEBI" id="CHEBI:15378"/>
        <dbReference type="ChEBI" id="CHEBI:30616"/>
        <dbReference type="ChEBI" id="CHEBI:60204"/>
        <dbReference type="ChEBI" id="CHEBI:60208"/>
        <dbReference type="ChEBI" id="CHEBI:456216"/>
        <dbReference type="EC" id="2.7.1.167"/>
    </reaction>
</comment>
<dbReference type="EC" id="2.7.1.167" evidence="11"/>
<reference evidence="15" key="1">
    <citation type="submission" date="2017-06" db="EMBL/GenBank/DDBJ databases">
        <authorList>
            <person name="Varghese N."/>
            <person name="Submissions S."/>
        </authorList>
    </citation>
    <scope>NUCLEOTIDE SEQUENCE [LARGE SCALE GENOMIC DNA]</scope>
    <source>
        <strain evidence="15">DSM 15668</strain>
    </source>
</reference>
<dbReference type="GO" id="GO:0033785">
    <property type="term" value="F:heptose 7-phosphate kinase activity"/>
    <property type="evidence" value="ECO:0007669"/>
    <property type="project" value="UniProtKB-UniRule"/>
</dbReference>
<dbReference type="NCBIfam" id="TIGR02199">
    <property type="entry name" value="rfaE_dom_II"/>
    <property type="match status" value="1"/>
</dbReference>
<dbReference type="InterPro" id="IPR004821">
    <property type="entry name" value="Cyt_trans-like"/>
</dbReference>
<feature type="region of interest" description="Cytidylyltransferase" evidence="11">
    <location>
        <begin position="345"/>
        <end position="471"/>
    </location>
</feature>
<dbReference type="Gene3D" id="3.40.50.620">
    <property type="entry name" value="HUPs"/>
    <property type="match status" value="1"/>
</dbReference>
<comment type="pathway">
    <text evidence="11">Nucleotide-sugar biosynthesis; ADP-L-glycero-beta-D-manno-heptose biosynthesis; ADP-L-glycero-beta-D-manno-heptose from D-glycero-beta-D-manno-heptose 7-phosphate: step 1/4.</text>
</comment>
<dbReference type="NCBIfam" id="TIGR00125">
    <property type="entry name" value="cyt_tran_rel"/>
    <property type="match status" value="1"/>
</dbReference>
<dbReference type="GO" id="GO:0005829">
    <property type="term" value="C:cytosol"/>
    <property type="evidence" value="ECO:0007669"/>
    <property type="project" value="TreeGrafter"/>
</dbReference>
<dbReference type="HAMAP" id="MF_01603">
    <property type="entry name" value="HldE"/>
    <property type="match status" value="1"/>
</dbReference>
<feature type="domain" description="Carbohydrate kinase PfkB" evidence="12">
    <location>
        <begin position="11"/>
        <end position="305"/>
    </location>
</feature>
<evidence type="ECO:0000256" key="9">
    <source>
        <dbReference type="ARBA" id="ARBA00023277"/>
    </source>
</evidence>
<dbReference type="SUPFAM" id="SSF52374">
    <property type="entry name" value="Nucleotidylyl transferase"/>
    <property type="match status" value="1"/>
</dbReference>
<keyword evidence="3 11" id="KW-0808">Transferase</keyword>
<evidence type="ECO:0000256" key="10">
    <source>
        <dbReference type="ARBA" id="ARBA00047428"/>
    </source>
</evidence>
<name>A0A238XR06_9BACT</name>
<dbReference type="Proteomes" id="UP000198405">
    <property type="component" value="Unassembled WGS sequence"/>
</dbReference>
<comment type="subunit">
    <text evidence="11">Homodimer.</text>
</comment>
<dbReference type="Pfam" id="PF01467">
    <property type="entry name" value="CTP_transf_like"/>
    <property type="match status" value="1"/>
</dbReference>
<dbReference type="PANTHER" id="PTHR46969:SF1">
    <property type="entry name" value="BIFUNCTIONAL PROTEIN HLDE"/>
    <property type="match status" value="1"/>
</dbReference>
<feature type="domain" description="Cytidyltransferase-like" evidence="13">
    <location>
        <begin position="345"/>
        <end position="465"/>
    </location>
</feature>
<evidence type="ECO:0000256" key="7">
    <source>
        <dbReference type="ARBA" id="ARBA00022840"/>
    </source>
</evidence>
<dbReference type="GO" id="GO:0097171">
    <property type="term" value="P:ADP-L-glycero-beta-D-manno-heptose biosynthetic process"/>
    <property type="evidence" value="ECO:0007669"/>
    <property type="project" value="UniProtKB-UniPathway"/>
</dbReference>
<comment type="similarity">
    <text evidence="11">In the C-terminal section; belongs to the cytidylyltransferase family.</text>
</comment>
<dbReference type="InterPro" id="IPR011914">
    <property type="entry name" value="RfaE_dom_II"/>
</dbReference>
<dbReference type="Gene3D" id="3.40.1190.20">
    <property type="match status" value="1"/>
</dbReference>
<dbReference type="EC" id="2.7.7.70" evidence="11"/>
<dbReference type="UniPathway" id="UPA00356">
    <property type="reaction ID" value="UER00437"/>
</dbReference>
<dbReference type="GO" id="GO:0016773">
    <property type="term" value="F:phosphotransferase activity, alcohol group as acceptor"/>
    <property type="evidence" value="ECO:0007669"/>
    <property type="project" value="InterPro"/>
</dbReference>
<dbReference type="RefSeq" id="WP_089322185.1">
    <property type="nucleotide sequence ID" value="NZ_FZOB01000001.1"/>
</dbReference>
<feature type="region of interest" description="Ribokinase" evidence="11">
    <location>
        <begin position="1"/>
        <end position="319"/>
    </location>
</feature>
<evidence type="ECO:0000256" key="3">
    <source>
        <dbReference type="ARBA" id="ARBA00022679"/>
    </source>
</evidence>
<dbReference type="FunFam" id="3.40.1190.20:FF:000002">
    <property type="entry name" value="Bifunctional protein HldE"/>
    <property type="match status" value="1"/>
</dbReference>
<dbReference type="OrthoDB" id="9802794at2"/>
<sequence>MFDKLDFSNASVLVLGDLMLDKYYFGNVNRISPEAPVPVVKVNREEYTLGGAGNVVNNIINLKAKAYMIGAVGEDSNKSVIKQLLDEKQVKYHLLERDLPTITKIRVVGEHQQIVRIDFEEIKHLEQEEIERVKEYILTLINKVDCLVISDYGKGMVNFELSQFVINQAREKNLPVIVDPKGNDWSKYKGATIITPNLKELSDLLKIEIRNDDKEIETYGQEVREKYNLKYLLVTRSEKGMSLIAENEVHHIRSEAKEVYDVSGAGDTVVATLATAISAGINISDAIKIANTAAGIVVRKIGTAPITLDELKNALKVYRNRKLRHLQDLIVEIAMLREKGKKIVFTNGCFDILHRGHIEYLKKAKELGDVLIVGLNSDDSVKRIKGKDRPINRQEDRAELLASLEFVDYVVIFDEDTPYNLIKEIKPHVLVKGGDYKLEEIVGREFAKKTITLPFIEGYSTTFLIEKMRNR</sequence>
<evidence type="ECO:0000256" key="6">
    <source>
        <dbReference type="ARBA" id="ARBA00022777"/>
    </source>
</evidence>
<dbReference type="InterPro" id="IPR011913">
    <property type="entry name" value="RfaE_dom_I"/>
</dbReference>
<feature type="binding site" evidence="11">
    <location>
        <begin position="197"/>
        <end position="200"/>
    </location>
    <ligand>
        <name>ATP</name>
        <dbReference type="ChEBI" id="CHEBI:30616"/>
    </ligand>
</feature>
<keyword evidence="5 11" id="KW-0547">Nucleotide-binding</keyword>
<dbReference type="GO" id="GO:0005524">
    <property type="term" value="F:ATP binding"/>
    <property type="evidence" value="ECO:0007669"/>
    <property type="project" value="UniProtKB-UniRule"/>
</dbReference>
<dbReference type="Pfam" id="PF00294">
    <property type="entry name" value="PfkB"/>
    <property type="match status" value="1"/>
</dbReference>
<gene>
    <name evidence="11" type="primary">hldE</name>
    <name evidence="14" type="ORF">SAMN06265340_101151</name>
</gene>
<comment type="pathway">
    <text evidence="11">Nucleotide-sugar biosynthesis; ADP-L-glycero-beta-D-manno-heptose biosynthesis; ADP-L-glycero-beta-D-manno-heptose from D-glycero-beta-D-manno-heptose 7-phosphate: step 3/4.</text>
</comment>
<evidence type="ECO:0000313" key="15">
    <source>
        <dbReference type="Proteomes" id="UP000198405"/>
    </source>
</evidence>
<comment type="function">
    <text evidence="2 11">Catalyzes the ADP transfer from ATP to D-glycero-beta-D-manno-heptose 1-phosphate, yielding ADP-D-glycero-beta-D-manno-heptose.</text>
</comment>
<keyword evidence="15" id="KW-1185">Reference proteome</keyword>
<evidence type="ECO:0000256" key="11">
    <source>
        <dbReference type="HAMAP-Rule" id="MF_01603"/>
    </source>
</evidence>